<organism evidence="2 3">
    <name type="scientific">Magnetospirillum aberrantis SpK</name>
    <dbReference type="NCBI Taxonomy" id="908842"/>
    <lineage>
        <taxon>Bacteria</taxon>
        <taxon>Pseudomonadati</taxon>
        <taxon>Pseudomonadota</taxon>
        <taxon>Alphaproteobacteria</taxon>
        <taxon>Rhodospirillales</taxon>
        <taxon>Rhodospirillaceae</taxon>
        <taxon>Magnetospirillum</taxon>
    </lineage>
</organism>
<evidence type="ECO:0000313" key="3">
    <source>
        <dbReference type="Proteomes" id="UP000480684"/>
    </source>
</evidence>
<gene>
    <name evidence="2" type="ORF">G4223_08175</name>
</gene>
<reference evidence="2 3" key="1">
    <citation type="submission" date="2020-02" db="EMBL/GenBank/DDBJ databases">
        <authorList>
            <person name="Dziuba M."/>
            <person name="Kuznetsov B."/>
            <person name="Mardanov A."/>
            <person name="Ravin N."/>
            <person name="Grouzdev D."/>
        </authorList>
    </citation>
    <scope>NUCLEOTIDE SEQUENCE [LARGE SCALE GENOMIC DNA]</scope>
    <source>
        <strain evidence="2 3">SpK</strain>
    </source>
</reference>
<feature type="chain" id="PRO_5028934113" evidence="1">
    <location>
        <begin position="24"/>
        <end position="1033"/>
    </location>
</feature>
<name>A0A7C9QTE4_9PROT</name>
<dbReference type="Proteomes" id="UP000480684">
    <property type="component" value="Unassembled WGS sequence"/>
</dbReference>
<dbReference type="RefSeq" id="WP_163677561.1">
    <property type="nucleotide sequence ID" value="NZ_JAAIYP010000034.1"/>
</dbReference>
<dbReference type="PROSITE" id="PS51257">
    <property type="entry name" value="PROKAR_LIPOPROTEIN"/>
    <property type="match status" value="1"/>
</dbReference>
<proteinExistence type="predicted"/>
<accession>A0A7C9QTE4</accession>
<dbReference type="EMBL" id="JAAIYP010000034">
    <property type="protein sequence ID" value="NFV80084.1"/>
    <property type="molecule type" value="Genomic_DNA"/>
</dbReference>
<sequence>MRIALVIALLSVIVMACTAPGQASGSEDRILWRCSDPWPKTIGKQKIILRLSIEKKDAGTHVGRLRPLLWVDGEEKFLDRFKDGRIQMIDRTRDWWRESGDVDPYRLHGAEPVLATKRYAIRGADKTHPLERFLKDGTLKAGKVQNEALLPFDGYLLDCRGGHAPDSTAKFPEYPVVLRDGINVPDHVTVSELDVETSVDIVRDKYTSFSELVADTVAAIKNDNALRAELSRTFKSMSINGDVVSFDGDDIRVTNVTVVPADKAKSITKVETAKGRVCKPLAEHTYACPEPALSSVSIYVTGAAGPLLFNVASSDGPVTIDMATGIETGSGTPAAGADVASPVRFKIPGGYLVDGKAPPDGKGWIPTPEQRAVGHVAIQSKVLRSCQGRYDLGQDVESFRLPCVNVRAPSVALRRSRPEEDLVGCAPLSESPPLSWLCPKDAKILSWEGPGRGVDGQVETATVPSYVLKFRGKDKWDVYSAGPDGCFLENGSWTCFGVLPPKVRINLNRKIIGHLMVATTRVDGDGKVGEIGDLSDDDLVTLPYIGAMPAGLTFDGAAPAQDATAISVRLKSALDRKVSVSSTVNPKCSGFASLNQHQSGVSVSSPDWNCANVTAPAPLLDVLTQSSQCRKGDGGGALCVKGDLDVGAGWEPLRIDGGTPGERALSIGMLVPKPRFDLEKALGTILGPCGRGEGPVSIDTLAYCKGGDCSPFRHPVSHQTLGAAGWGAPTLPDRIKLILKDPWRQEGLEVLLTETSLSADFRAKLLASKVRPIRVEGQSDFTFRNDLFVYESAEKCRTDQQMFKIPFDRTIISSKSAPYCSYAKIKSNGQDVSDCVPGEVRDGGIVFNIVPLFAAKRSVVLIENAPFGLTAEEGVHRSLRTTLEKLSASGRKAPGLDVALLQGDGSVDLVVRGEELANLPLTSSQAGVDTLAGRLNRVRFDSRPNASSYALEAALAAYPGTILERLVFVTANGPSASEGFARLAMIKGVSQALDMTVVAKAGACDGWRSAGVTRCAELSERALMSEFQKMLGR</sequence>
<comment type="caution">
    <text evidence="2">The sequence shown here is derived from an EMBL/GenBank/DDBJ whole genome shotgun (WGS) entry which is preliminary data.</text>
</comment>
<evidence type="ECO:0000313" key="2">
    <source>
        <dbReference type="EMBL" id="NFV80084.1"/>
    </source>
</evidence>
<feature type="signal peptide" evidence="1">
    <location>
        <begin position="1"/>
        <end position="23"/>
    </location>
</feature>
<evidence type="ECO:0000256" key="1">
    <source>
        <dbReference type="SAM" id="SignalP"/>
    </source>
</evidence>
<keyword evidence="1" id="KW-0732">Signal</keyword>
<protein>
    <submittedName>
        <fullName evidence="2">Uncharacterized protein</fullName>
    </submittedName>
</protein>
<dbReference type="AlphaFoldDB" id="A0A7C9QTE4"/>
<keyword evidence="3" id="KW-1185">Reference proteome</keyword>